<comment type="similarity">
    <text evidence="1 2">Belongs to the outer membrane factor (OMF) (TC 1.B.17) family.</text>
</comment>
<keyword evidence="5" id="KW-1185">Reference proteome</keyword>
<keyword evidence="2" id="KW-1134">Transmembrane beta strand</keyword>
<protein>
    <submittedName>
        <fullName evidence="4">Efflux transporter outer membrane subunit</fullName>
    </submittedName>
</protein>
<dbReference type="PROSITE" id="PS51257">
    <property type="entry name" value="PROKAR_LIPOPROTEIN"/>
    <property type="match status" value="1"/>
</dbReference>
<proteinExistence type="inferred from homology"/>
<keyword evidence="2" id="KW-0449">Lipoprotein</keyword>
<dbReference type="Proteomes" id="UP001204851">
    <property type="component" value="Unassembled WGS sequence"/>
</dbReference>
<comment type="subcellular location">
    <subcellularLocation>
        <location evidence="2">Cell membrane</location>
        <topology evidence="2">Lipid-anchor</topology>
    </subcellularLocation>
</comment>
<keyword evidence="2" id="KW-0812">Transmembrane</keyword>
<dbReference type="EMBL" id="JAMXMC010000001">
    <property type="protein sequence ID" value="MCO5975121.1"/>
    <property type="molecule type" value="Genomic_DNA"/>
</dbReference>
<accession>A0ABT1BFW9</accession>
<feature type="coiled-coil region" evidence="3">
    <location>
        <begin position="412"/>
        <end position="442"/>
    </location>
</feature>
<dbReference type="PANTHER" id="PTHR30203:SF29">
    <property type="entry name" value="PROTEIN CYAE"/>
    <property type="match status" value="1"/>
</dbReference>
<evidence type="ECO:0000256" key="2">
    <source>
        <dbReference type="RuleBase" id="RU362097"/>
    </source>
</evidence>
<evidence type="ECO:0000313" key="4">
    <source>
        <dbReference type="EMBL" id="MCO5975121.1"/>
    </source>
</evidence>
<dbReference type="PANTHER" id="PTHR30203">
    <property type="entry name" value="OUTER MEMBRANE CATION EFFLUX PROTEIN"/>
    <property type="match status" value="1"/>
</dbReference>
<dbReference type="Gene3D" id="1.20.1600.10">
    <property type="entry name" value="Outer membrane efflux proteins (OEP)"/>
    <property type="match status" value="1"/>
</dbReference>
<dbReference type="Pfam" id="PF02321">
    <property type="entry name" value="OEP"/>
    <property type="match status" value="2"/>
</dbReference>
<gene>
    <name evidence="4" type="ORF">M0L44_00085</name>
</gene>
<reference evidence="4 5" key="1">
    <citation type="submission" date="2022-06" db="EMBL/GenBank/DDBJ databases">
        <title>Ideonella sp. NS12-5 Genome sequencing and assembly.</title>
        <authorList>
            <person name="Jung Y."/>
        </authorList>
    </citation>
    <scope>NUCLEOTIDE SEQUENCE [LARGE SCALE GENOMIC DNA]</scope>
    <source>
        <strain evidence="4 5">NS12-5</strain>
    </source>
</reference>
<organism evidence="4 5">
    <name type="scientific">Ideonella oryzae</name>
    <dbReference type="NCBI Taxonomy" id="2937441"/>
    <lineage>
        <taxon>Bacteria</taxon>
        <taxon>Pseudomonadati</taxon>
        <taxon>Pseudomonadota</taxon>
        <taxon>Betaproteobacteria</taxon>
        <taxon>Burkholderiales</taxon>
        <taxon>Sphaerotilaceae</taxon>
        <taxon>Ideonella</taxon>
    </lineage>
</organism>
<evidence type="ECO:0000256" key="3">
    <source>
        <dbReference type="SAM" id="Coils"/>
    </source>
</evidence>
<dbReference type="Gene3D" id="2.20.200.10">
    <property type="entry name" value="Outer membrane efflux proteins (OEP)"/>
    <property type="match status" value="1"/>
</dbReference>
<evidence type="ECO:0000313" key="5">
    <source>
        <dbReference type="Proteomes" id="UP001204851"/>
    </source>
</evidence>
<dbReference type="SUPFAM" id="SSF56954">
    <property type="entry name" value="Outer membrane efflux proteins (OEP)"/>
    <property type="match status" value="1"/>
</dbReference>
<keyword evidence="3" id="KW-0175">Coiled coil</keyword>
<sequence length="496" mass="52536">MPQGQSRQVCMSGWGWLPRAGLLCLALGGCAQTPEPPALSTLSAFKPPPQFLQGPASAAAPAASASSAPPWWQAQGDPVLDRLMALALAHNQDLGAAKARIDEGRAAAGLDEAARRLQLSAGPGVGRSRSSEHLDPAWQIRSTTGGATPPVTVATEPVSTRLRLGLDASYELDLWGRLNDTARASALEARATALDLEAARRALTLSVASTYEALRVHQGQLLLRDELAQLALQRWRLARASAQAGLGDAGEVDALEAALRDAQMQASQIRQQHAQDFHALSVLCGVAVDQLPAVAGEPVVPVALPPLSDVPSRVLQRRPDVQAADQRLQAALARLGAARAADFPSLLLTTSLGHESSALSTLLDPGSLVWSLGLQISQSVLDGGRRQAQADAARARLDEAAQAYQGTLLQALREVEDALVAEQALQDQLRQAQAAAEAAHRQALRQLQRADAGLGRRTDALAARQTALQREIASLDLRQQLFLAQATLRKVMAWPP</sequence>
<dbReference type="InterPro" id="IPR010131">
    <property type="entry name" value="MdtP/NodT-like"/>
</dbReference>
<dbReference type="InterPro" id="IPR003423">
    <property type="entry name" value="OMP_efflux"/>
</dbReference>
<evidence type="ECO:0000256" key="1">
    <source>
        <dbReference type="ARBA" id="ARBA00007613"/>
    </source>
</evidence>
<dbReference type="NCBIfam" id="TIGR01845">
    <property type="entry name" value="outer_NodT"/>
    <property type="match status" value="1"/>
</dbReference>
<name>A0ABT1BFW9_9BURK</name>
<keyword evidence="2" id="KW-0564">Palmitate</keyword>
<dbReference type="RefSeq" id="WP_252767566.1">
    <property type="nucleotide sequence ID" value="NZ_JAMXMC010000001.1"/>
</dbReference>
<keyword evidence="2" id="KW-0472">Membrane</keyword>
<comment type="caution">
    <text evidence="4">The sequence shown here is derived from an EMBL/GenBank/DDBJ whole genome shotgun (WGS) entry which is preliminary data.</text>
</comment>